<dbReference type="InterPro" id="IPR002912">
    <property type="entry name" value="ACT_dom"/>
</dbReference>
<proteinExistence type="predicted"/>
<dbReference type="Gene3D" id="3.30.70.260">
    <property type="match status" value="1"/>
</dbReference>
<dbReference type="RefSeq" id="WP_323281123.1">
    <property type="nucleotide sequence ID" value="NZ_JAYGGQ010000024.1"/>
</dbReference>
<evidence type="ECO:0000313" key="3">
    <source>
        <dbReference type="EMBL" id="MEA5457211.1"/>
    </source>
</evidence>
<name>A0ABU5TCN5_9MICC</name>
<feature type="region of interest" description="Disordered" evidence="1">
    <location>
        <begin position="1"/>
        <end position="25"/>
    </location>
</feature>
<sequence length="298" mass="30629">MDASRTAAAASAPPDSSRAAAPGQTAHSAHADLACEVCGRLPEPPKIRLTLANVAAMLPIELAVHAAVVGAEWPLPLKVLLLAATTTALVIWVAEPSVRRLLRSWLHAPALRRRRELVAAPSLWRGRVTLPDMPGALEKLTRSLAKLGINVLSIQSQPVTGGVVDALVLSAPGGLTEDDLLDALAIGGGAAPRVWPTTPLALVDGPTQALSLATRVAANPAELPHAAAELLGAERVPADSLLDPAAVARGTVLKVPASPEPLVLVRPDEPFTPAESARVSRLAELAEAAVLRAGTAGS</sequence>
<evidence type="ECO:0000259" key="2">
    <source>
        <dbReference type="PROSITE" id="PS51671"/>
    </source>
</evidence>
<evidence type="ECO:0000256" key="1">
    <source>
        <dbReference type="SAM" id="MobiDB-lite"/>
    </source>
</evidence>
<evidence type="ECO:0000313" key="4">
    <source>
        <dbReference type="Proteomes" id="UP001304769"/>
    </source>
</evidence>
<protein>
    <submittedName>
        <fullName evidence="3">Amino acid-binding protein</fullName>
    </submittedName>
</protein>
<dbReference type="EMBL" id="JAYGGQ010000024">
    <property type="protein sequence ID" value="MEA5457211.1"/>
    <property type="molecule type" value="Genomic_DNA"/>
</dbReference>
<comment type="caution">
    <text evidence="3">The sequence shown here is derived from an EMBL/GenBank/DDBJ whole genome shotgun (WGS) entry which is preliminary data.</text>
</comment>
<accession>A0ABU5TCN5</accession>
<feature type="compositionally biased region" description="Low complexity" evidence="1">
    <location>
        <begin position="1"/>
        <end position="21"/>
    </location>
</feature>
<feature type="domain" description="ACT" evidence="2">
    <location>
        <begin position="125"/>
        <end position="205"/>
    </location>
</feature>
<dbReference type="CDD" id="cd02116">
    <property type="entry name" value="ACT"/>
    <property type="match status" value="1"/>
</dbReference>
<dbReference type="InterPro" id="IPR045865">
    <property type="entry name" value="ACT-like_dom_sf"/>
</dbReference>
<dbReference type="Proteomes" id="UP001304769">
    <property type="component" value="Unassembled WGS sequence"/>
</dbReference>
<keyword evidence="4" id="KW-1185">Reference proteome</keyword>
<gene>
    <name evidence="3" type="ORF">SPF06_21025</name>
</gene>
<reference evidence="3 4" key="1">
    <citation type="submission" date="2023-12" db="EMBL/GenBank/DDBJ databases">
        <title>Sinomonas terricola sp. nov, isolated from litchi orchard soil in Guangdong, PR China.</title>
        <authorList>
            <person name="Jiaxin W."/>
            <person name="Yang Z."/>
            <person name="Honghui Z."/>
        </authorList>
    </citation>
    <scope>NUCLEOTIDE SEQUENCE [LARGE SCALE GENOMIC DNA]</scope>
    <source>
        <strain evidence="3 4">JGH33</strain>
    </source>
</reference>
<dbReference type="PROSITE" id="PS51671">
    <property type="entry name" value="ACT"/>
    <property type="match status" value="1"/>
</dbReference>
<dbReference type="SUPFAM" id="SSF55021">
    <property type="entry name" value="ACT-like"/>
    <property type="match status" value="1"/>
</dbReference>
<organism evidence="3 4">
    <name type="scientific">Sinomonas terricola</name>
    <dbReference type="NCBI Taxonomy" id="3110330"/>
    <lineage>
        <taxon>Bacteria</taxon>
        <taxon>Bacillati</taxon>
        <taxon>Actinomycetota</taxon>
        <taxon>Actinomycetes</taxon>
        <taxon>Micrococcales</taxon>
        <taxon>Micrococcaceae</taxon>
        <taxon>Sinomonas</taxon>
    </lineage>
</organism>